<organism evidence="2 3">
    <name type="scientific">Solanum commersonii</name>
    <name type="common">Commerson's wild potato</name>
    <name type="synonym">Commerson's nightshade</name>
    <dbReference type="NCBI Taxonomy" id="4109"/>
    <lineage>
        <taxon>Eukaryota</taxon>
        <taxon>Viridiplantae</taxon>
        <taxon>Streptophyta</taxon>
        <taxon>Embryophyta</taxon>
        <taxon>Tracheophyta</taxon>
        <taxon>Spermatophyta</taxon>
        <taxon>Magnoliopsida</taxon>
        <taxon>eudicotyledons</taxon>
        <taxon>Gunneridae</taxon>
        <taxon>Pentapetalae</taxon>
        <taxon>asterids</taxon>
        <taxon>lamiids</taxon>
        <taxon>Solanales</taxon>
        <taxon>Solanaceae</taxon>
        <taxon>Solanoideae</taxon>
        <taxon>Solaneae</taxon>
        <taxon>Solanum</taxon>
    </lineage>
</organism>
<name>A0A9J5WY30_SOLCO</name>
<dbReference type="SUPFAM" id="SSF81383">
    <property type="entry name" value="F-box domain"/>
    <property type="match status" value="1"/>
</dbReference>
<protein>
    <recommendedName>
        <fullName evidence="1">F-box domain-containing protein</fullName>
    </recommendedName>
</protein>
<dbReference type="InterPro" id="IPR036047">
    <property type="entry name" value="F-box-like_dom_sf"/>
</dbReference>
<dbReference type="InterPro" id="IPR001810">
    <property type="entry name" value="F-box_dom"/>
</dbReference>
<gene>
    <name evidence="2" type="ORF">H5410_051326</name>
</gene>
<accession>A0A9J5WY30</accession>
<evidence type="ECO:0000259" key="1">
    <source>
        <dbReference type="PROSITE" id="PS50181"/>
    </source>
</evidence>
<evidence type="ECO:0000313" key="2">
    <source>
        <dbReference type="EMBL" id="KAG5580699.1"/>
    </source>
</evidence>
<dbReference type="EMBL" id="JACXVP010000010">
    <property type="protein sequence ID" value="KAG5580699.1"/>
    <property type="molecule type" value="Genomic_DNA"/>
</dbReference>
<proteinExistence type="predicted"/>
<dbReference type="PROSITE" id="PS50181">
    <property type="entry name" value="FBOX"/>
    <property type="match status" value="1"/>
</dbReference>
<reference evidence="2 3" key="1">
    <citation type="submission" date="2020-09" db="EMBL/GenBank/DDBJ databases">
        <title>De no assembly of potato wild relative species, Solanum commersonii.</title>
        <authorList>
            <person name="Cho K."/>
        </authorList>
    </citation>
    <scope>NUCLEOTIDE SEQUENCE [LARGE SCALE GENOMIC DNA]</scope>
    <source>
        <strain evidence="2">LZ3.2</strain>
        <tissue evidence="2">Leaf</tissue>
    </source>
</reference>
<evidence type="ECO:0000313" key="3">
    <source>
        <dbReference type="Proteomes" id="UP000824120"/>
    </source>
</evidence>
<dbReference type="OrthoDB" id="610337at2759"/>
<feature type="domain" description="F-box" evidence="1">
    <location>
        <begin position="16"/>
        <end position="62"/>
    </location>
</feature>
<dbReference type="AlphaFoldDB" id="A0A9J5WY30"/>
<dbReference type="Pfam" id="PF00646">
    <property type="entry name" value="F-box"/>
    <property type="match status" value="1"/>
</dbReference>
<keyword evidence="3" id="KW-1185">Reference proteome</keyword>
<comment type="caution">
    <text evidence="2">The sequence shown here is derived from an EMBL/GenBank/DDBJ whole genome shotgun (WGS) entry which is preliminary data.</text>
</comment>
<sequence>MDIKSSFFEERRISHVTGIMNLPWVIMDDTFSRLSIKSIFLCKIVCKLWYNILYFDPLFVNIYQTDPLIFPAFYDQSNSSLLELKAEYGYYARHCNRPIQLTPKFHFPPRSIFYVGSCEEHHKSYYFNV</sequence>
<dbReference type="Proteomes" id="UP000824120">
    <property type="component" value="Chromosome 10"/>
</dbReference>